<dbReference type="PANTHER" id="PTHR43840">
    <property type="entry name" value="MITOCHONDRIAL METAL TRANSPORTER 1-RELATED"/>
    <property type="match status" value="1"/>
</dbReference>
<accession>A0A146K5Q1</accession>
<dbReference type="GO" id="GO:0016020">
    <property type="term" value="C:membrane"/>
    <property type="evidence" value="ECO:0007669"/>
    <property type="project" value="UniProtKB-SubCell"/>
</dbReference>
<dbReference type="InterPro" id="IPR036837">
    <property type="entry name" value="Cation_efflux_CTD_sf"/>
</dbReference>
<dbReference type="SUPFAM" id="SSF160240">
    <property type="entry name" value="Cation efflux protein cytoplasmic domain-like"/>
    <property type="match status" value="1"/>
</dbReference>
<keyword evidence="5 6" id="KW-0472">Membrane</keyword>
<evidence type="ECO:0000259" key="7">
    <source>
        <dbReference type="Pfam" id="PF01545"/>
    </source>
</evidence>
<organism evidence="8">
    <name type="scientific">Trepomonas sp. PC1</name>
    <dbReference type="NCBI Taxonomy" id="1076344"/>
    <lineage>
        <taxon>Eukaryota</taxon>
        <taxon>Metamonada</taxon>
        <taxon>Diplomonadida</taxon>
        <taxon>Hexamitidae</taxon>
        <taxon>Hexamitinae</taxon>
        <taxon>Trepomonas</taxon>
    </lineage>
</organism>
<reference evidence="8" key="1">
    <citation type="submission" date="2015-07" db="EMBL/GenBank/DDBJ databases">
        <title>Adaptation to a free-living lifestyle via gene acquisitions in the diplomonad Trepomonas sp. PC1.</title>
        <authorList>
            <person name="Xu F."/>
            <person name="Jerlstrom-Hultqvist J."/>
            <person name="Kolisko M."/>
            <person name="Simpson A.G.B."/>
            <person name="Roger A.J."/>
            <person name="Svard S.G."/>
            <person name="Andersson J.O."/>
        </authorList>
    </citation>
    <scope>NUCLEOTIDE SEQUENCE</scope>
    <source>
        <strain evidence="8">PC1</strain>
    </source>
</reference>
<feature type="transmembrane region" description="Helical" evidence="6">
    <location>
        <begin position="398"/>
        <end position="417"/>
    </location>
</feature>
<feature type="transmembrane region" description="Helical" evidence="6">
    <location>
        <begin position="292"/>
        <end position="319"/>
    </location>
</feature>
<evidence type="ECO:0000313" key="8">
    <source>
        <dbReference type="EMBL" id="JAP90946.1"/>
    </source>
</evidence>
<dbReference type="InterPro" id="IPR058533">
    <property type="entry name" value="Cation_efflux_TM"/>
</dbReference>
<keyword evidence="3 6" id="KW-0812">Transmembrane</keyword>
<comment type="subcellular location">
    <subcellularLocation>
        <location evidence="1">Membrane</location>
        <topology evidence="1">Multi-pass membrane protein</topology>
    </subcellularLocation>
</comment>
<evidence type="ECO:0000256" key="4">
    <source>
        <dbReference type="ARBA" id="ARBA00022989"/>
    </source>
</evidence>
<evidence type="ECO:0000256" key="2">
    <source>
        <dbReference type="ARBA" id="ARBA00022448"/>
    </source>
</evidence>
<dbReference type="GO" id="GO:0008324">
    <property type="term" value="F:monoatomic cation transmembrane transporter activity"/>
    <property type="evidence" value="ECO:0007669"/>
    <property type="project" value="InterPro"/>
</dbReference>
<dbReference type="PANTHER" id="PTHR43840:SF13">
    <property type="entry name" value="CATION EFFLUX PROTEIN CYTOPLASMIC DOMAIN-CONTAINING PROTEIN"/>
    <property type="match status" value="1"/>
</dbReference>
<feature type="transmembrane region" description="Helical" evidence="6">
    <location>
        <begin position="235"/>
        <end position="256"/>
    </location>
</feature>
<feature type="non-terminal residue" evidence="8">
    <location>
        <position position="1"/>
    </location>
</feature>
<dbReference type="EMBL" id="GDID01005660">
    <property type="protein sequence ID" value="JAP90946.1"/>
    <property type="molecule type" value="Transcribed_RNA"/>
</dbReference>
<keyword evidence="4 6" id="KW-1133">Transmembrane helix</keyword>
<protein>
    <submittedName>
        <fullName evidence="8">Cation efflux family protein</fullName>
    </submittedName>
</protein>
<dbReference type="SUPFAM" id="SSF161111">
    <property type="entry name" value="Cation efflux protein transmembrane domain-like"/>
    <property type="match status" value="1"/>
</dbReference>
<evidence type="ECO:0000256" key="6">
    <source>
        <dbReference type="SAM" id="Phobius"/>
    </source>
</evidence>
<dbReference type="InterPro" id="IPR027469">
    <property type="entry name" value="Cation_efflux_TMD_sf"/>
</dbReference>
<sequence length="525" mass="59507">LKKFKEPHLSTKDERKELLRNNHLEEIIRVDEVSDTESLIGYDLNLPKIPKGFAHLFENFHYNESEQDRLNQLCDCTGVSLPIRQCPHFQNSSIIAIYKILPKRLAHLDFVNPECKKDIRMKLFEQLLAALQHLPCPKTQKSALQTLQCPISLPKGALLKNQICKKQKPDEECHVYRDLKTLFEEEYTVYFDQTEKPVLKQNKMSQIWINLSFFSNILLLLLKIVAFAVSMSMSVLSSMVDSAMDIASGVVLYIAVKLAGKGIKAGNFQRAIHDAEANTKIKYLYAQRYESLGVLAFSCIMGTLAVMLIYEAINAIIAISNGTAEEIVFDMLPMGIIIFTIALKFVLCMGCWYASKKARVSGEALIAYRDDHRNDVLSNTVGLIGALLAFYLKEGWAYADPVASIALSIYILINWAGKAVEQMKNLSGHRTEQEKMNEYMMRLIHQFMCSIFITEIEGFIGYTSGSKNVVEIRIAVPSTLTIAGSHQVCQTIQNVFENIEEIERCYIHIESHDCTNFFEGEDPDL</sequence>
<dbReference type="AlphaFoldDB" id="A0A146K5Q1"/>
<evidence type="ECO:0000256" key="3">
    <source>
        <dbReference type="ARBA" id="ARBA00022692"/>
    </source>
</evidence>
<dbReference type="Gene3D" id="1.20.1510.10">
    <property type="entry name" value="Cation efflux protein transmembrane domain"/>
    <property type="match status" value="1"/>
</dbReference>
<dbReference type="Pfam" id="PF01545">
    <property type="entry name" value="Cation_efflux"/>
    <property type="match status" value="1"/>
</dbReference>
<feature type="transmembrane region" description="Helical" evidence="6">
    <location>
        <begin position="207"/>
        <end position="229"/>
    </location>
</feature>
<evidence type="ECO:0000256" key="5">
    <source>
        <dbReference type="ARBA" id="ARBA00023136"/>
    </source>
</evidence>
<feature type="transmembrane region" description="Helical" evidence="6">
    <location>
        <begin position="331"/>
        <end position="355"/>
    </location>
</feature>
<dbReference type="InterPro" id="IPR050291">
    <property type="entry name" value="CDF_Transporter"/>
</dbReference>
<gene>
    <name evidence="8" type="ORF">TPC1_17594</name>
</gene>
<dbReference type="Gene3D" id="3.30.70.1350">
    <property type="entry name" value="Cation efflux protein, cytoplasmic domain"/>
    <property type="match status" value="1"/>
</dbReference>
<evidence type="ECO:0000256" key="1">
    <source>
        <dbReference type="ARBA" id="ARBA00004141"/>
    </source>
</evidence>
<keyword evidence="2" id="KW-0813">Transport</keyword>
<name>A0A146K5Q1_9EUKA</name>
<feature type="domain" description="Cation efflux protein transmembrane" evidence="7">
    <location>
        <begin position="287"/>
        <end position="426"/>
    </location>
</feature>
<feature type="transmembrane region" description="Helical" evidence="6">
    <location>
        <begin position="376"/>
        <end position="392"/>
    </location>
</feature>
<proteinExistence type="predicted"/>